<keyword evidence="7" id="KW-1185">Reference proteome</keyword>
<sequence length="242" mass="27915">MTTVRIFYCVCALFILGDCSKIFREKQDSIFDFLLFAQSWPITGCISWKAQNTTNFCTLPQNSNVFLIHGLWPTESGTSGPNFCRRWLRFDRKVLNPILDQMMNRWTNIQGGTDSYSFWGHEWKKHGTCAITLAQFNTEYKYFKNSLDLNLKYDLVNALAEYGIVPGPQQYTVDNFIDAIVKKYGKIPQIHCTLYNGESLLDEIRLCFDTSIKLIDCTLVKVNPRACSSKNMIKYLKTVSDD</sequence>
<proteinExistence type="inferred from homology"/>
<evidence type="ECO:0000256" key="5">
    <source>
        <dbReference type="SAM" id="SignalP"/>
    </source>
</evidence>
<organism evidence="6 7">
    <name type="scientific">Cryptolaemus montrouzieri</name>
    <dbReference type="NCBI Taxonomy" id="559131"/>
    <lineage>
        <taxon>Eukaryota</taxon>
        <taxon>Metazoa</taxon>
        <taxon>Ecdysozoa</taxon>
        <taxon>Arthropoda</taxon>
        <taxon>Hexapoda</taxon>
        <taxon>Insecta</taxon>
        <taxon>Pterygota</taxon>
        <taxon>Neoptera</taxon>
        <taxon>Endopterygota</taxon>
        <taxon>Coleoptera</taxon>
        <taxon>Polyphaga</taxon>
        <taxon>Cucujiformia</taxon>
        <taxon>Coccinelloidea</taxon>
        <taxon>Coccinellidae</taxon>
        <taxon>Scymninae</taxon>
        <taxon>Scymnini</taxon>
        <taxon>Cryptolaemus</taxon>
    </lineage>
</organism>
<dbReference type="PANTHER" id="PTHR11240:SF22">
    <property type="entry name" value="RIBONUCLEASE T2"/>
    <property type="match status" value="1"/>
</dbReference>
<evidence type="ECO:0000256" key="2">
    <source>
        <dbReference type="ARBA" id="ARBA00023157"/>
    </source>
</evidence>
<dbReference type="PANTHER" id="PTHR11240">
    <property type="entry name" value="RIBONUCLEASE T2"/>
    <property type="match status" value="1"/>
</dbReference>
<evidence type="ECO:0000313" key="7">
    <source>
        <dbReference type="Proteomes" id="UP001516400"/>
    </source>
</evidence>
<comment type="caution">
    <text evidence="6">The sequence shown here is derived from an EMBL/GenBank/DDBJ whole genome shotgun (WGS) entry which is preliminary data.</text>
</comment>
<dbReference type="InterPro" id="IPR033130">
    <property type="entry name" value="RNase_T2_His_AS_2"/>
</dbReference>
<reference evidence="6 7" key="1">
    <citation type="journal article" date="2021" name="BMC Biol.">
        <title>Horizontally acquired antibacterial genes associated with adaptive radiation of ladybird beetles.</title>
        <authorList>
            <person name="Li H.S."/>
            <person name="Tang X.F."/>
            <person name="Huang Y.H."/>
            <person name="Xu Z.Y."/>
            <person name="Chen M.L."/>
            <person name="Du X.Y."/>
            <person name="Qiu B.Y."/>
            <person name="Chen P.T."/>
            <person name="Zhang W."/>
            <person name="Slipinski A."/>
            <person name="Escalona H.E."/>
            <person name="Waterhouse R.M."/>
            <person name="Zwick A."/>
            <person name="Pang H."/>
        </authorList>
    </citation>
    <scope>NUCLEOTIDE SEQUENCE [LARGE SCALE GENOMIC DNA]</scope>
    <source>
        <strain evidence="6">SYSU2018</strain>
    </source>
</reference>
<dbReference type="GO" id="GO:0006401">
    <property type="term" value="P:RNA catabolic process"/>
    <property type="evidence" value="ECO:0007669"/>
    <property type="project" value="UniProtKB-ARBA"/>
</dbReference>
<feature type="chain" id="PRO_5044757440" evidence="5">
    <location>
        <begin position="20"/>
        <end position="242"/>
    </location>
</feature>
<dbReference type="CDD" id="cd01061">
    <property type="entry name" value="RNase_T2_euk"/>
    <property type="match status" value="1"/>
</dbReference>
<feature type="active site" evidence="3">
    <location>
        <position position="126"/>
    </location>
</feature>
<protein>
    <submittedName>
        <fullName evidence="6">Uncharacterized protein</fullName>
    </submittedName>
</protein>
<dbReference type="PROSITE" id="PS00531">
    <property type="entry name" value="RNASE_T2_2"/>
    <property type="match status" value="1"/>
</dbReference>
<comment type="similarity">
    <text evidence="1 4">Belongs to the RNase T2 family.</text>
</comment>
<keyword evidence="2" id="KW-1015">Disulfide bond</keyword>
<feature type="active site" evidence="3">
    <location>
        <position position="69"/>
    </location>
</feature>
<feature type="signal peptide" evidence="5">
    <location>
        <begin position="1"/>
        <end position="19"/>
    </location>
</feature>
<accession>A0ABD2N8V8</accession>
<gene>
    <name evidence="6" type="ORF">HHI36_019710</name>
</gene>
<dbReference type="Gene3D" id="3.90.730.10">
    <property type="entry name" value="Ribonuclease T2-like"/>
    <property type="match status" value="1"/>
</dbReference>
<dbReference type="InterPro" id="IPR036430">
    <property type="entry name" value="RNase_T2-like_sf"/>
</dbReference>
<name>A0ABD2N8V8_9CUCU</name>
<evidence type="ECO:0000256" key="3">
    <source>
        <dbReference type="PIRSR" id="PIRSR633697-1"/>
    </source>
</evidence>
<dbReference type="Pfam" id="PF00445">
    <property type="entry name" value="Ribonuclease_T2"/>
    <property type="match status" value="1"/>
</dbReference>
<dbReference type="PROSITE" id="PS00530">
    <property type="entry name" value="RNASE_T2_1"/>
    <property type="match status" value="1"/>
</dbReference>
<evidence type="ECO:0000256" key="1">
    <source>
        <dbReference type="ARBA" id="ARBA00007469"/>
    </source>
</evidence>
<dbReference type="InterPro" id="IPR018188">
    <property type="entry name" value="RNase_T2_His_AS_1"/>
</dbReference>
<dbReference type="Proteomes" id="UP001516400">
    <property type="component" value="Unassembled WGS sequence"/>
</dbReference>
<keyword evidence="5" id="KW-0732">Signal</keyword>
<dbReference type="SUPFAM" id="SSF55895">
    <property type="entry name" value="Ribonuclease Rh-like"/>
    <property type="match status" value="1"/>
</dbReference>
<dbReference type="InterPro" id="IPR033697">
    <property type="entry name" value="Ribonuclease_T2_eukaryotic"/>
</dbReference>
<dbReference type="InterPro" id="IPR001568">
    <property type="entry name" value="RNase_T2-like"/>
</dbReference>
<evidence type="ECO:0000256" key="4">
    <source>
        <dbReference type="RuleBase" id="RU004328"/>
    </source>
</evidence>
<dbReference type="EMBL" id="JABFTP020000083">
    <property type="protein sequence ID" value="KAL3274932.1"/>
    <property type="molecule type" value="Genomic_DNA"/>
</dbReference>
<feature type="active site" evidence="3">
    <location>
        <position position="122"/>
    </location>
</feature>
<dbReference type="AlphaFoldDB" id="A0ABD2N8V8"/>
<evidence type="ECO:0000313" key="6">
    <source>
        <dbReference type="EMBL" id="KAL3274932.1"/>
    </source>
</evidence>